<dbReference type="GO" id="GO:0003677">
    <property type="term" value="F:DNA binding"/>
    <property type="evidence" value="ECO:0007669"/>
    <property type="project" value="UniProtKB-UniRule"/>
</dbReference>
<dbReference type="SUPFAM" id="SSF46689">
    <property type="entry name" value="Homeodomain-like"/>
    <property type="match status" value="1"/>
</dbReference>
<keyword evidence="1 2" id="KW-0238">DNA-binding</keyword>
<dbReference type="Gene3D" id="1.10.357.10">
    <property type="entry name" value="Tetracycline Repressor, domain 2"/>
    <property type="match status" value="1"/>
</dbReference>
<feature type="domain" description="HTH tetR-type" evidence="3">
    <location>
        <begin position="14"/>
        <end position="74"/>
    </location>
</feature>
<dbReference type="Proteomes" id="UP000502248">
    <property type="component" value="Chromosome"/>
</dbReference>
<dbReference type="AlphaFoldDB" id="A0A7Z2ZL47"/>
<dbReference type="InterPro" id="IPR050109">
    <property type="entry name" value="HTH-type_TetR-like_transc_reg"/>
</dbReference>
<dbReference type="InterPro" id="IPR036271">
    <property type="entry name" value="Tet_transcr_reg_TetR-rel_C_sf"/>
</dbReference>
<organism evidence="4 5">
    <name type="scientific">Cohnella herbarum</name>
    <dbReference type="NCBI Taxonomy" id="2728023"/>
    <lineage>
        <taxon>Bacteria</taxon>
        <taxon>Bacillati</taxon>
        <taxon>Bacillota</taxon>
        <taxon>Bacilli</taxon>
        <taxon>Bacillales</taxon>
        <taxon>Paenibacillaceae</taxon>
        <taxon>Cohnella</taxon>
    </lineage>
</organism>
<reference evidence="4 5" key="1">
    <citation type="submission" date="2020-04" db="EMBL/GenBank/DDBJ databases">
        <title>Genome sequencing of novel species.</title>
        <authorList>
            <person name="Heo J."/>
            <person name="Kim S.-J."/>
            <person name="Kim J.-S."/>
            <person name="Hong S.-B."/>
            <person name="Kwon S.-W."/>
        </authorList>
    </citation>
    <scope>NUCLEOTIDE SEQUENCE [LARGE SCALE GENOMIC DNA]</scope>
    <source>
        <strain evidence="4 5">MFER-1</strain>
    </source>
</reference>
<dbReference type="Pfam" id="PF00440">
    <property type="entry name" value="TetR_N"/>
    <property type="match status" value="1"/>
</dbReference>
<dbReference type="SUPFAM" id="SSF48498">
    <property type="entry name" value="Tetracyclin repressor-like, C-terminal domain"/>
    <property type="match status" value="1"/>
</dbReference>
<evidence type="ECO:0000313" key="4">
    <source>
        <dbReference type="EMBL" id="QJD83479.1"/>
    </source>
</evidence>
<keyword evidence="5" id="KW-1185">Reference proteome</keyword>
<sequence length="216" mass="24510">MSPRTKEQNEQIRKQRSQEILRAAVAVYAEKGYAAAEIGEIAEKAGLARGLVYHYFKSKQTLFRELYDSMMDETRKFTESYFEQEGPPLDLFAGYATIVCKQVLEDPARSRFFSRISLDVHYLYTSEEFSPFEWMKSLIQPMRKAVENGIRQGTIRQGDANLLALQFWGAVSQGTNYMDQLQQELNSGGTADSAVKERLKLVLEQTVASALAVLRG</sequence>
<gene>
    <name evidence="4" type="ORF">HH215_09990</name>
</gene>
<dbReference type="RefSeq" id="WP_169279770.1">
    <property type="nucleotide sequence ID" value="NZ_CP051680.1"/>
</dbReference>
<dbReference type="PANTHER" id="PTHR30055">
    <property type="entry name" value="HTH-TYPE TRANSCRIPTIONAL REGULATOR RUTR"/>
    <property type="match status" value="1"/>
</dbReference>
<accession>A0A7Z2ZL47</accession>
<dbReference type="PROSITE" id="PS50977">
    <property type="entry name" value="HTH_TETR_2"/>
    <property type="match status" value="1"/>
</dbReference>
<dbReference type="InterPro" id="IPR009057">
    <property type="entry name" value="Homeodomain-like_sf"/>
</dbReference>
<evidence type="ECO:0000256" key="2">
    <source>
        <dbReference type="PROSITE-ProRule" id="PRU00335"/>
    </source>
</evidence>
<dbReference type="EMBL" id="CP051680">
    <property type="protein sequence ID" value="QJD83479.1"/>
    <property type="molecule type" value="Genomic_DNA"/>
</dbReference>
<evidence type="ECO:0000313" key="5">
    <source>
        <dbReference type="Proteomes" id="UP000502248"/>
    </source>
</evidence>
<protein>
    <submittedName>
        <fullName evidence="4">TetR/AcrR family transcriptional regulator</fullName>
    </submittedName>
</protein>
<dbReference type="GO" id="GO:0006355">
    <property type="term" value="P:regulation of DNA-templated transcription"/>
    <property type="evidence" value="ECO:0007669"/>
    <property type="project" value="UniProtKB-ARBA"/>
</dbReference>
<feature type="DNA-binding region" description="H-T-H motif" evidence="2">
    <location>
        <begin position="37"/>
        <end position="56"/>
    </location>
</feature>
<dbReference type="InterPro" id="IPR001647">
    <property type="entry name" value="HTH_TetR"/>
</dbReference>
<name>A0A7Z2ZL47_9BACL</name>
<dbReference type="KEGG" id="cheb:HH215_09990"/>
<evidence type="ECO:0000256" key="1">
    <source>
        <dbReference type="ARBA" id="ARBA00023125"/>
    </source>
</evidence>
<dbReference type="Gene3D" id="1.10.10.60">
    <property type="entry name" value="Homeodomain-like"/>
    <property type="match status" value="1"/>
</dbReference>
<dbReference type="PRINTS" id="PR00455">
    <property type="entry name" value="HTHTETR"/>
</dbReference>
<proteinExistence type="predicted"/>
<evidence type="ECO:0000259" key="3">
    <source>
        <dbReference type="PROSITE" id="PS50977"/>
    </source>
</evidence>